<gene>
    <name evidence="2" type="ORF">EYF80_039035</name>
</gene>
<protein>
    <submittedName>
        <fullName evidence="2">Uncharacterized protein</fullName>
    </submittedName>
</protein>
<sequence>MSVYVCTSLQLTRDTGVQLFPVFIFLILLFLFLSSALLQPPGPLLYHLVRLIGAGPRGGLHLHVVHLPLHPVHADCSSLQVFEHHAVLSSQTVHGLRVLEKNFLGHFSSRRARRSLGARRTWGTRRARLIIHSGATSVLICPMSLDKCKQHMNISMSTLSSMHGWTGPTLGPSHLGRQGSPRPCEMRGSWLPACIPVAMHPPPCSPPLHFTETDCLEDLSPKS</sequence>
<evidence type="ECO:0000256" key="1">
    <source>
        <dbReference type="SAM" id="Phobius"/>
    </source>
</evidence>
<evidence type="ECO:0000313" key="2">
    <source>
        <dbReference type="EMBL" id="TNN50770.1"/>
    </source>
</evidence>
<reference evidence="2 3" key="1">
    <citation type="submission" date="2019-03" db="EMBL/GenBank/DDBJ databases">
        <title>First draft genome of Liparis tanakae, snailfish: a comprehensive survey of snailfish specific genes.</title>
        <authorList>
            <person name="Kim W."/>
            <person name="Song I."/>
            <person name="Jeong J.-H."/>
            <person name="Kim D."/>
            <person name="Kim S."/>
            <person name="Ryu S."/>
            <person name="Song J.Y."/>
            <person name="Lee S.K."/>
        </authorList>
    </citation>
    <scope>NUCLEOTIDE SEQUENCE [LARGE SCALE GENOMIC DNA]</scope>
    <source>
        <tissue evidence="2">Muscle</tissue>
    </source>
</reference>
<dbReference type="Proteomes" id="UP000314294">
    <property type="component" value="Unassembled WGS sequence"/>
</dbReference>
<organism evidence="2 3">
    <name type="scientific">Liparis tanakae</name>
    <name type="common">Tanaka's snailfish</name>
    <dbReference type="NCBI Taxonomy" id="230148"/>
    <lineage>
        <taxon>Eukaryota</taxon>
        <taxon>Metazoa</taxon>
        <taxon>Chordata</taxon>
        <taxon>Craniata</taxon>
        <taxon>Vertebrata</taxon>
        <taxon>Euteleostomi</taxon>
        <taxon>Actinopterygii</taxon>
        <taxon>Neopterygii</taxon>
        <taxon>Teleostei</taxon>
        <taxon>Neoteleostei</taxon>
        <taxon>Acanthomorphata</taxon>
        <taxon>Eupercaria</taxon>
        <taxon>Perciformes</taxon>
        <taxon>Cottioidei</taxon>
        <taxon>Cottales</taxon>
        <taxon>Liparidae</taxon>
        <taxon>Liparis</taxon>
    </lineage>
</organism>
<keyword evidence="1" id="KW-1133">Transmembrane helix</keyword>
<feature type="transmembrane region" description="Helical" evidence="1">
    <location>
        <begin position="20"/>
        <end position="38"/>
    </location>
</feature>
<name>A0A4Z2GBZ4_9TELE</name>
<dbReference type="EMBL" id="SRLO01000606">
    <property type="protein sequence ID" value="TNN50770.1"/>
    <property type="molecule type" value="Genomic_DNA"/>
</dbReference>
<proteinExistence type="predicted"/>
<keyword evidence="1" id="KW-0812">Transmembrane</keyword>
<evidence type="ECO:0000313" key="3">
    <source>
        <dbReference type="Proteomes" id="UP000314294"/>
    </source>
</evidence>
<keyword evidence="1" id="KW-0472">Membrane</keyword>
<keyword evidence="3" id="KW-1185">Reference proteome</keyword>
<dbReference type="AlphaFoldDB" id="A0A4Z2GBZ4"/>
<accession>A0A4Z2GBZ4</accession>
<comment type="caution">
    <text evidence="2">The sequence shown here is derived from an EMBL/GenBank/DDBJ whole genome shotgun (WGS) entry which is preliminary data.</text>
</comment>